<evidence type="ECO:0000256" key="1">
    <source>
        <dbReference type="ARBA" id="ARBA00022741"/>
    </source>
</evidence>
<dbReference type="STRING" id="139825.A0A401GDA2"/>
<evidence type="ECO:0000313" key="8">
    <source>
        <dbReference type="EMBL" id="GBE80111.1"/>
    </source>
</evidence>
<dbReference type="Gene3D" id="3.40.50.300">
    <property type="entry name" value="P-loop containing nucleotide triphosphate hydrolases"/>
    <property type="match status" value="2"/>
</dbReference>
<dbReference type="InterPro" id="IPR027417">
    <property type="entry name" value="P-loop_NTPase"/>
</dbReference>
<evidence type="ECO:0000259" key="7">
    <source>
        <dbReference type="PROSITE" id="PS51198"/>
    </source>
</evidence>
<gene>
    <name evidence="8" type="ORF">SCP_0213140</name>
</gene>
<evidence type="ECO:0000256" key="4">
    <source>
        <dbReference type="ARBA" id="ARBA00022840"/>
    </source>
</evidence>
<dbReference type="Proteomes" id="UP000287166">
    <property type="component" value="Unassembled WGS sequence"/>
</dbReference>
<dbReference type="PANTHER" id="PTHR21529:SF4">
    <property type="entry name" value="TPR AND ANKYRIN REPEAT-CONTAINING PROTEIN 1"/>
    <property type="match status" value="1"/>
</dbReference>
<organism evidence="8 9">
    <name type="scientific">Sparassis crispa</name>
    <dbReference type="NCBI Taxonomy" id="139825"/>
    <lineage>
        <taxon>Eukaryota</taxon>
        <taxon>Fungi</taxon>
        <taxon>Dikarya</taxon>
        <taxon>Basidiomycota</taxon>
        <taxon>Agaricomycotina</taxon>
        <taxon>Agaricomycetes</taxon>
        <taxon>Polyporales</taxon>
        <taxon>Sparassidaceae</taxon>
        <taxon>Sparassis</taxon>
    </lineage>
</organism>
<dbReference type="EMBL" id="BFAD01000002">
    <property type="protein sequence ID" value="GBE80111.1"/>
    <property type="molecule type" value="Genomic_DNA"/>
</dbReference>
<dbReference type="GO" id="GO:0016787">
    <property type="term" value="F:hydrolase activity"/>
    <property type="evidence" value="ECO:0007669"/>
    <property type="project" value="UniProtKB-UniRule"/>
</dbReference>
<evidence type="ECO:0000313" key="9">
    <source>
        <dbReference type="Proteomes" id="UP000287166"/>
    </source>
</evidence>
<keyword evidence="1 5" id="KW-0547">Nucleotide-binding</keyword>
<accession>A0A401GDA2</accession>
<dbReference type="PROSITE" id="PS51198">
    <property type="entry name" value="UVRD_HELICASE_ATP_BIND"/>
    <property type="match status" value="1"/>
</dbReference>
<dbReference type="GO" id="GO:0005524">
    <property type="term" value="F:ATP binding"/>
    <property type="evidence" value="ECO:0007669"/>
    <property type="project" value="UniProtKB-UniRule"/>
</dbReference>
<dbReference type="GO" id="GO:0004386">
    <property type="term" value="F:helicase activity"/>
    <property type="evidence" value="ECO:0007669"/>
    <property type="project" value="UniProtKB-UniRule"/>
</dbReference>
<keyword evidence="9" id="KW-1185">Reference proteome</keyword>
<dbReference type="RefSeq" id="XP_027611024.1">
    <property type="nucleotide sequence ID" value="XM_027755223.1"/>
</dbReference>
<proteinExistence type="predicted"/>
<protein>
    <recommendedName>
        <fullName evidence="7">UvrD-like helicase ATP-binding domain-containing protein</fullName>
    </recommendedName>
</protein>
<comment type="caution">
    <text evidence="8">The sequence shown here is derived from an EMBL/GenBank/DDBJ whole genome shotgun (WGS) entry which is preliminary data.</text>
</comment>
<dbReference type="InterPro" id="IPR014016">
    <property type="entry name" value="UvrD-like_ATP-bd"/>
</dbReference>
<dbReference type="Pfam" id="PF00580">
    <property type="entry name" value="UvrD-helicase"/>
    <property type="match status" value="1"/>
</dbReference>
<keyword evidence="3 5" id="KW-0347">Helicase</keyword>
<dbReference type="OrthoDB" id="3156807at2759"/>
<reference evidence="8 9" key="1">
    <citation type="journal article" date="2018" name="Sci. Rep.">
        <title>Genome sequence of the cauliflower mushroom Sparassis crispa (Hanabiratake) and its association with beneficial usage.</title>
        <authorList>
            <person name="Kiyama R."/>
            <person name="Furutani Y."/>
            <person name="Kawaguchi K."/>
            <person name="Nakanishi T."/>
        </authorList>
    </citation>
    <scope>NUCLEOTIDE SEQUENCE [LARGE SCALE GENOMIC DNA]</scope>
</reference>
<dbReference type="InterPro" id="IPR014017">
    <property type="entry name" value="DNA_helicase_UvrD-like_C"/>
</dbReference>
<feature type="domain" description="UvrD-like helicase ATP-binding" evidence="7">
    <location>
        <begin position="484"/>
        <end position="842"/>
    </location>
</feature>
<evidence type="ECO:0000256" key="6">
    <source>
        <dbReference type="SAM" id="MobiDB-lite"/>
    </source>
</evidence>
<evidence type="ECO:0000256" key="5">
    <source>
        <dbReference type="PROSITE-ProRule" id="PRU00560"/>
    </source>
</evidence>
<evidence type="ECO:0000256" key="2">
    <source>
        <dbReference type="ARBA" id="ARBA00022801"/>
    </source>
</evidence>
<dbReference type="SUPFAM" id="SSF52540">
    <property type="entry name" value="P-loop containing nucleoside triphosphate hydrolases"/>
    <property type="match status" value="1"/>
</dbReference>
<name>A0A401GDA2_9APHY</name>
<dbReference type="Pfam" id="PF13361">
    <property type="entry name" value="UvrD_C"/>
    <property type="match status" value="1"/>
</dbReference>
<keyword evidence="2 5" id="KW-0378">Hydrolase</keyword>
<dbReference type="InParanoid" id="A0A401GDA2"/>
<evidence type="ECO:0000256" key="3">
    <source>
        <dbReference type="ARBA" id="ARBA00022806"/>
    </source>
</evidence>
<dbReference type="InterPro" id="IPR039904">
    <property type="entry name" value="TRANK1"/>
</dbReference>
<feature type="binding site" evidence="5">
    <location>
        <begin position="505"/>
        <end position="512"/>
    </location>
    <ligand>
        <name>ATP</name>
        <dbReference type="ChEBI" id="CHEBI:30616"/>
    </ligand>
</feature>
<sequence length="2146" mass="243427">MKNFKTQKRAHASLDLNILDGRLLCDEVALEIAIGVLETHLDNRAADIEVLVEDLFPSQHLLEFSLSVICDATFIAVSQRLLDNFPKDPRIFSSSLACKLIERFSLYHYFLSYPPSEEPLDLRERRQSAQLSTRALEALLTSSLFADDLGASGSKPSKRKKASGTSARPGGVSLESKPFHDLRMDVPHSRREAEGLADHIMRNLKEVLQYYLNVFRYPQLRNIFKGTYIPEHAPSDDVVVVSPKCHASHGPASVSQEVSKPTVDNGSEIFPTMQHAQMTLDADNADGFGGWRVLISKPAASDLRQKFKKDPELFRIIMKKIRELSNGPSFWTQDNHKRMNVRNEFDVPIYAAKLARDSRLIYQIDCVPDFQRNVDTQVLKIFGIFTHAQMGEHLWDSVGHSLSGKGREYKRRCVFRNQSVNSVVLPACFPPLSVSESQQRSSSLPTLHKEDLGKLHELLVLDKYYPFSKALLNSILGDLELSLVFQVSTEEQRIVEHQDSCYVIGRSGTGKTTTMLFKMLRIERLWHLDGDRLPKPRQLFVTKSRVLAEKVQQHFGQLIEAHGAADLSLQALSAMKTKMNILPSGLYDADEMADLGSYLPKRWTALRDEHFPMFITYDELARLLENDMTTSGITQSTALARQRRSFVTYDRFRMAYWPHFPQPLTKGLDATLVFAEFMGVIKGSEEALASSAKYLDKDNYQKLKNRRSHAIVANQADVIYQLFLIYSRMKRERGEYDVADRTHRIWDGLRDDGVPGRQVSFLYVDEVQDNLLIDLLVLRMLCGNSSGLFWAGDTAQTISVGSAFKFNDLRAFMHRVETTVISSSRPRAEPEFFQLCVNYRSHAGIVNCAQSVIELLMLFWPNSIDSLTQEKALIDGPKPMFFNGRDENSVQYEQFLFGDSGSGNSVEFGAKQCILVRDDAARERLRARVGEVGTIFTLYESKGQEFDDVLLYNFFEDSTVDSAKFRVVLNALPQQYSQQYSTPAPLFDDIGHSSICHELKCLYVAITRARKTLWIADNPDKFDPMRIFWTSRDQIDVWIPGSKVPRLATSSTSEEWAHAARTHFENKHYTQAMHAYDKASMAGEKAVAEAFYLREKARNTLDVGGTARSIAFGDAAEAFRVRAEIATARERKAYFRIAAQCYGESGKPRPAAQCYIHADDYAEAALSLRDAELFDEAVQIIQSHRIHVEEADADLVISSAISYYFKKSEARKAIPLFSSPDKALAYMEECDLDVERVKYLERLNRFSDAADLHLAKGLPLKAIQLYLKCPQDMRSVRRAEQCLLGQLWLHLSFGVKPTTEKKIFRDLADFTTQFSGLSNATPNSQRLISMFRAALTDDLKQLHLLYPTLLSGDIAARLLCLDHIFMGTACFKKSDQAEAATILENFRLYLNLMAKVAEGQYSGIDPALRQLFGIQYSIPNGYVLSAGTFLHRMAAVFGSHSVKAERTRHPKKSISLSIAELVLLIRHSLQDRLRSRITQEDGVFRQTYIFAPCLSFAIFGCCNDGPATCLRDHSIADSLDSSSYHTRIGILLSRIVIYERFHWVFSDDKFGYQMMQRSILEDLYHAVIPSMLVCTSVPALTADCIPAFDEGIQVVKRWIQSLICDRQSLLRSNLWLTTAELMTLEFFLSRIQVKRDIEIATIFRNCSLIHLLRGWEDDRRDTVRDLLWALKALGSSGTSFGVLYAVHILDHKLPADLNVLCDLLEYLCGSFVLLDRTQSVHQLHDITLPRRWLLNFERWNLERVDYDDCEFLAIFLRPMSALLGGLYTGQDIDYLSLDGSKIDSDQGSRFILRICRMLALLGYNSQNEEFKWDVLSVLKSLRSTNFQSKLPYSSYINVSGWDDVVDALQPTFPETCMDQLLHLSKRDMTKGVIHGKRLKGIHRVTFWHSEQILPSVAADLEFSARATRTARTNPIVEPPASPVIAIHKSITVGPAPRQDLIEMAEDQIEDRDDVHSTASDLEEPADDEAMSIAVSEEKIAAASYFARTYRRILNRRRNETETQVSRLFSACLLENQAESSNVRGGRYRLFFLGPLPHILLSLQGILTHAESSKKVAKAHFTSAVGMEQDRWKVQLTKDTSLIRDAKRLQKILEPSSNLHIKGDLCELKSQFMEVAELGSKYDIPREVAKRWEEDLRLAVMVFAAHT</sequence>
<dbReference type="GeneID" id="38777028"/>
<feature type="region of interest" description="Disordered" evidence="6">
    <location>
        <begin position="151"/>
        <end position="174"/>
    </location>
</feature>
<keyword evidence="4 5" id="KW-0067">ATP-binding</keyword>
<dbReference type="PANTHER" id="PTHR21529">
    <property type="entry name" value="MAMMARY TURMOR VIRUS RECEPTOR HOMOLOG 1, 2 MTVR1, 2"/>
    <property type="match status" value="1"/>
</dbReference>